<protein>
    <recommendedName>
        <fullName evidence="4">EF-hand domain-containing protein</fullName>
    </recommendedName>
</protein>
<keyword evidence="3" id="KW-1185">Reference proteome</keyword>
<accession>A0A067T899</accession>
<feature type="region of interest" description="Disordered" evidence="1">
    <location>
        <begin position="1116"/>
        <end position="1143"/>
    </location>
</feature>
<name>A0A067T899_GALM3</name>
<dbReference type="Proteomes" id="UP000027222">
    <property type="component" value="Unassembled WGS sequence"/>
</dbReference>
<evidence type="ECO:0000313" key="2">
    <source>
        <dbReference type="EMBL" id="KDR79356.1"/>
    </source>
</evidence>
<gene>
    <name evidence="2" type="ORF">GALMADRAFT_265823</name>
</gene>
<dbReference type="EMBL" id="KL142373">
    <property type="protein sequence ID" value="KDR79356.1"/>
    <property type="molecule type" value="Genomic_DNA"/>
</dbReference>
<proteinExistence type="predicted"/>
<sequence length="1354" mass="151752">MDQFPAPANTTSFSDIGISSRLHVPDQDQVISTPLTLDQNQEQLWQDLTHFFAENEPIIERSLSLDPEAIAKGEKSADLILAVDSWVETANVVLEGLVALGNVHPVLGVAIFAFHSVVSLDLSRRENDRKVFAVKLQMQNMMCTMFQLRKLRHEHVQERDKEQEITRMQRLVKVIADDIMKCGSDLNYYVERKLVSKLINAKKYERRFADHIQKFVLRRSELQSTISAYTAAGIDAANLAIQEVGQKLDTMDQKLETAITALFRKLDTPREQAALKFVEDHGGPKACISKDELLTGLLVKTGQSPEASKAAVTDLQEIGSLRKELMAELMENLDEVLAKSVSRFEKQLAVQYNNLELEIMDQGQQMQDHGQKLDKIISTSILILEEGRLITKGVPVKLKDPELQQIWNQMGLKKSVKAKNFVLTLRDHLAIDHSMPGTPYAPSPLLLSSTRLPGSEKPHSDQLKPEDSDEWVFDFINVSHVQPVVEAMDEDGSGFINVKEANKFALSRPKGLSLLHWIAYWAAGWHINITNYRTKLYSIMLEMHEVSASVHLVNRAYVGYYLNHDYFQWIEGLLRSIKPLPSDARKQPKLSEVAASMATLQEGRLLTNLKAMSFVIESPSDVNLIAGSGRVETWILPLLYLILTRHLEIIKLAEKRVLNTNELGFHTTSIGHIFSVFDARMRNLNEIFLQTNRDIESQFANHAYGMFLTFFKKTAMHPALNTLFTVNDIKVPSPPPASVPNTEPLDTSILFKGLGPSFEFEEVDLKPSEAPPEHNRHSIEGEWIGVCICSNSPDIAFRGSFQFIIGPVVDGMITGKGVTYASPVSIEGKVGTAADGCTDGVVSISLTILEPHCSDIVCEGQFDPGQKTIKGTWSAKSTLVDGNANGVNDNGGGNVSDSQGEAGHLYIAMISPDIFRFRYFLDGPSSDPSWTIARKRWAFAIKAVLFQTQSRMGSWDFFKARISERRRWIELYSREMLDDDLPTTRGFMTNQQEVEYSHLCWSIPPNTARIYEKLASYLHPRLVYFLGENTCDVCDQRVVFTRLVCITCMNEDMSNYIDLCPECTESRVFSKARTFVHHLSHSLIRTSRAISKAELPIIVLKARLLSERIKASVKASEDKKNSTKDRDSKALKGSDHKATKNADTENIVTSRPTLTPLICASCSKDVTLPCWACIACALDTLICLDCERQGRFVPPREGISGTHSVKHLLLRINDSADIKTVELKASKMEMHLSNMEKRLNAGIDEGLLALENKMNTQSEIIRKEVNDIANTLKNPPPGQETGVSSNEQVEPKAIPEGNSSPAEDPLQAKPISPYESRLEERMNALEVKVDTHFGRLLDMMEEVLRRDRSPSHEG</sequence>
<dbReference type="SUPFAM" id="SSF57850">
    <property type="entry name" value="RING/U-box"/>
    <property type="match status" value="1"/>
</dbReference>
<evidence type="ECO:0000313" key="3">
    <source>
        <dbReference type="Proteomes" id="UP000027222"/>
    </source>
</evidence>
<feature type="region of interest" description="Disordered" evidence="1">
    <location>
        <begin position="1269"/>
        <end position="1311"/>
    </location>
</feature>
<dbReference type="STRING" id="685588.A0A067T899"/>
<reference evidence="3" key="1">
    <citation type="journal article" date="2014" name="Proc. Natl. Acad. Sci. U.S.A.">
        <title>Extensive sampling of basidiomycete genomes demonstrates inadequacy of the white-rot/brown-rot paradigm for wood decay fungi.</title>
        <authorList>
            <person name="Riley R."/>
            <person name="Salamov A.A."/>
            <person name="Brown D.W."/>
            <person name="Nagy L.G."/>
            <person name="Floudas D."/>
            <person name="Held B.W."/>
            <person name="Levasseur A."/>
            <person name="Lombard V."/>
            <person name="Morin E."/>
            <person name="Otillar R."/>
            <person name="Lindquist E.A."/>
            <person name="Sun H."/>
            <person name="LaButti K.M."/>
            <person name="Schmutz J."/>
            <person name="Jabbour D."/>
            <person name="Luo H."/>
            <person name="Baker S.E."/>
            <person name="Pisabarro A.G."/>
            <person name="Walton J.D."/>
            <person name="Blanchette R.A."/>
            <person name="Henrissat B."/>
            <person name="Martin F."/>
            <person name="Cullen D."/>
            <person name="Hibbett D.S."/>
            <person name="Grigoriev I.V."/>
        </authorList>
    </citation>
    <scope>NUCLEOTIDE SEQUENCE [LARGE SCALE GENOMIC DNA]</scope>
    <source>
        <strain evidence="3">CBS 339.88</strain>
    </source>
</reference>
<evidence type="ECO:0008006" key="4">
    <source>
        <dbReference type="Google" id="ProtNLM"/>
    </source>
</evidence>
<evidence type="ECO:0000256" key="1">
    <source>
        <dbReference type="SAM" id="MobiDB-lite"/>
    </source>
</evidence>
<dbReference type="HOGENOM" id="CLU_004050_1_0_1"/>
<organism evidence="2 3">
    <name type="scientific">Galerina marginata (strain CBS 339.88)</name>
    <dbReference type="NCBI Taxonomy" id="685588"/>
    <lineage>
        <taxon>Eukaryota</taxon>
        <taxon>Fungi</taxon>
        <taxon>Dikarya</taxon>
        <taxon>Basidiomycota</taxon>
        <taxon>Agaricomycotina</taxon>
        <taxon>Agaricomycetes</taxon>
        <taxon>Agaricomycetidae</taxon>
        <taxon>Agaricales</taxon>
        <taxon>Agaricineae</taxon>
        <taxon>Strophariaceae</taxon>
        <taxon>Galerina</taxon>
    </lineage>
</organism>
<dbReference type="OrthoDB" id="2122982at2759"/>